<dbReference type="SUPFAM" id="SSF56784">
    <property type="entry name" value="HAD-like"/>
    <property type="match status" value="1"/>
</dbReference>
<keyword evidence="5" id="KW-0378">Hydrolase</keyword>
<dbReference type="Pfam" id="PF00702">
    <property type="entry name" value="Hydrolase"/>
    <property type="match status" value="1"/>
</dbReference>
<dbReference type="NCBIfam" id="TIGR01509">
    <property type="entry name" value="HAD-SF-IA-v3"/>
    <property type="match status" value="1"/>
</dbReference>
<evidence type="ECO:0000313" key="5">
    <source>
        <dbReference type="EMBL" id="PTW46902.1"/>
    </source>
</evidence>
<dbReference type="Proteomes" id="UP000244013">
    <property type="component" value="Unassembled WGS sequence"/>
</dbReference>
<protein>
    <submittedName>
        <fullName evidence="5">HAD superfamily hydrolase (TIGR01509 family)</fullName>
    </submittedName>
</protein>
<dbReference type="OrthoDB" id="9797743at2"/>
<dbReference type="GeneID" id="91005932"/>
<dbReference type="SFLD" id="SFLDS00003">
    <property type="entry name" value="Haloacid_Dehalogenase"/>
    <property type="match status" value="1"/>
</dbReference>
<dbReference type="EMBL" id="QAYE01000004">
    <property type="protein sequence ID" value="PTW46902.1"/>
    <property type="molecule type" value="Genomic_DNA"/>
</dbReference>
<dbReference type="InterPro" id="IPR023214">
    <property type="entry name" value="HAD_sf"/>
</dbReference>
<dbReference type="InterPro" id="IPR051600">
    <property type="entry name" value="Beta-PGM-like"/>
</dbReference>
<dbReference type="GO" id="GO:0016787">
    <property type="term" value="F:hydrolase activity"/>
    <property type="evidence" value="ECO:0007669"/>
    <property type="project" value="UniProtKB-KW"/>
</dbReference>
<accession>A0A2T5U5W1</accession>
<dbReference type="Gene3D" id="3.40.50.1000">
    <property type="entry name" value="HAD superfamily/HAD-like"/>
    <property type="match status" value="1"/>
</dbReference>
<evidence type="ECO:0000256" key="3">
    <source>
        <dbReference type="ARBA" id="ARBA00022723"/>
    </source>
</evidence>
<evidence type="ECO:0000256" key="1">
    <source>
        <dbReference type="ARBA" id="ARBA00001946"/>
    </source>
</evidence>
<keyword evidence="4" id="KW-0460">Magnesium</keyword>
<proteinExistence type="inferred from homology"/>
<dbReference type="SFLD" id="SFLDG01129">
    <property type="entry name" value="C1.5:_HAD__Beta-PGM__Phosphata"/>
    <property type="match status" value="1"/>
</dbReference>
<dbReference type="AlphaFoldDB" id="A0A2T5U5W1"/>
<dbReference type="GO" id="GO:0046872">
    <property type="term" value="F:metal ion binding"/>
    <property type="evidence" value="ECO:0007669"/>
    <property type="project" value="UniProtKB-KW"/>
</dbReference>
<dbReference type="InterPro" id="IPR006439">
    <property type="entry name" value="HAD-SF_hydro_IA"/>
</dbReference>
<evidence type="ECO:0000313" key="6">
    <source>
        <dbReference type="Proteomes" id="UP000244013"/>
    </source>
</evidence>
<evidence type="ECO:0000256" key="4">
    <source>
        <dbReference type="ARBA" id="ARBA00022842"/>
    </source>
</evidence>
<organism evidence="5 6">
    <name type="scientific">Sphingomonas faeni</name>
    <dbReference type="NCBI Taxonomy" id="185950"/>
    <lineage>
        <taxon>Bacteria</taxon>
        <taxon>Pseudomonadati</taxon>
        <taxon>Pseudomonadota</taxon>
        <taxon>Alphaproteobacteria</taxon>
        <taxon>Sphingomonadales</taxon>
        <taxon>Sphingomonadaceae</taxon>
        <taxon>Sphingomonas</taxon>
    </lineage>
</organism>
<dbReference type="RefSeq" id="WP_107954198.1">
    <property type="nucleotide sequence ID" value="NZ_QAYE01000004.1"/>
</dbReference>
<sequence length="226" mass="23890">MSIAVRFDALLFDFDGVLIDSEAVGNRHIAEWLTAAGHPTSAEDSMANFMGLAGPQFIDAIERWIDRPLPEAFYAARKAEDERVMAAGVDAIEGAVAFVRSLPANLPKAIVSSSPVSWIARHLEHIGLRDAFGDHLYSGREHVTNGKPAPDLYLFGARQLGVDIARTAILEDSPVGATGAVASGGYVIGLSAGSHCNAEHGARLEAIGVDALAESFDDVARLIGSI</sequence>
<name>A0A2T5U5W1_9SPHN</name>
<reference evidence="5 6" key="1">
    <citation type="submission" date="2018-04" db="EMBL/GenBank/DDBJ databases">
        <title>Genomic Encyclopedia of Type Strains, Phase III (KMG-III): the genomes of soil and plant-associated and newly described type strains.</title>
        <authorList>
            <person name="Whitman W."/>
        </authorList>
    </citation>
    <scope>NUCLEOTIDE SEQUENCE [LARGE SCALE GENOMIC DNA]</scope>
    <source>
        <strain evidence="5 6">MA-olki</strain>
    </source>
</reference>
<dbReference type="InterPro" id="IPR036412">
    <property type="entry name" value="HAD-like_sf"/>
</dbReference>
<dbReference type="PANTHER" id="PTHR46193">
    <property type="entry name" value="6-PHOSPHOGLUCONATE PHOSPHATASE"/>
    <property type="match status" value="1"/>
</dbReference>
<comment type="cofactor">
    <cofactor evidence="1">
        <name>Mg(2+)</name>
        <dbReference type="ChEBI" id="CHEBI:18420"/>
    </cofactor>
</comment>
<keyword evidence="3" id="KW-0479">Metal-binding</keyword>
<comment type="caution">
    <text evidence="5">The sequence shown here is derived from an EMBL/GenBank/DDBJ whole genome shotgun (WGS) entry which is preliminary data.</text>
</comment>
<dbReference type="Gene3D" id="1.10.150.240">
    <property type="entry name" value="Putative phosphatase, domain 2"/>
    <property type="match status" value="1"/>
</dbReference>
<comment type="similarity">
    <text evidence="2">Belongs to the HAD-like hydrolase superfamily. CbbY/CbbZ/Gph/YieH family.</text>
</comment>
<evidence type="ECO:0000256" key="2">
    <source>
        <dbReference type="ARBA" id="ARBA00006171"/>
    </source>
</evidence>
<gene>
    <name evidence="5" type="ORF">C8J25_104240</name>
</gene>
<dbReference type="PANTHER" id="PTHR46193:SF10">
    <property type="entry name" value="6-PHOSPHOGLUCONATE PHOSPHATASE"/>
    <property type="match status" value="1"/>
</dbReference>
<dbReference type="InterPro" id="IPR023198">
    <property type="entry name" value="PGP-like_dom2"/>
</dbReference>